<evidence type="ECO:0000256" key="1">
    <source>
        <dbReference type="SAM" id="MobiDB-lite"/>
    </source>
</evidence>
<dbReference type="EMBL" id="JABXXO010000004">
    <property type="protein sequence ID" value="KAF7778680.1"/>
    <property type="molecule type" value="Genomic_DNA"/>
</dbReference>
<dbReference type="Pfam" id="PF01370">
    <property type="entry name" value="Epimerase"/>
    <property type="match status" value="1"/>
</dbReference>
<sequence length="380" mass="41167">MNSALQRILVVGGNGFIGSAVCKAAVARGIQVTSVSSSGRPYRTEKGHTPAWVNKVDWEKGDALQPESFAHLFADVSGVVHTLGTLLEDVDGTYKRAIRSGNVPGLLGSFLKNVVAGGNGGNPLEKQQQHLGKERSRGTYEVMNREAALRVCEAFISSESSTSAGRNVPRPFVYISAEDIFRPVIPARYIETKWEAERGIETMMANTTDYRGVYIRPSLVYHAHQRPVTTPLAFLLDLSATLHARVPPTVPTPSGILQTLSKLLSPDKRRHDKVEAKKAAVGGRGIGDEELKMYQGLSSPGDQRPVTPSALEAMANILVIPPIHVDHVADAILASLDSANGVKGVVGVRRMRELIGWKERGGNSESGGKDDYKVQARFER</sequence>
<dbReference type="PANTHER" id="PTHR12126">
    <property type="entry name" value="NADH-UBIQUINONE OXIDOREDUCTASE 39 KDA SUBUNIT-RELATED"/>
    <property type="match status" value="1"/>
</dbReference>
<evidence type="ECO:0000313" key="3">
    <source>
        <dbReference type="EMBL" id="KAF7778680.1"/>
    </source>
</evidence>
<comment type="caution">
    <text evidence="3">The sequence shown here is derived from an EMBL/GenBank/DDBJ whole genome shotgun (WGS) entry which is preliminary data.</text>
</comment>
<dbReference type="Gene3D" id="3.40.50.720">
    <property type="entry name" value="NAD(P)-binding Rossmann-like Domain"/>
    <property type="match status" value="1"/>
</dbReference>
<dbReference type="InterPro" id="IPR051207">
    <property type="entry name" value="ComplexI_NDUFA9_subunit"/>
</dbReference>
<reference evidence="3 4" key="1">
    <citation type="journal article" name="Sci. Rep.">
        <title>Telomere-to-telomere assembled and centromere annotated genomes of the two main subspecies of the button mushroom Agaricus bisporus reveal especially polymorphic chromosome ends.</title>
        <authorList>
            <person name="Sonnenberg A.S.M."/>
            <person name="Sedaghat-Telgerd N."/>
            <person name="Lavrijssen B."/>
            <person name="Ohm R.A."/>
            <person name="Hendrickx P.M."/>
            <person name="Scholtmeijer K."/>
            <person name="Baars J.J.P."/>
            <person name="van Peer A."/>
        </authorList>
    </citation>
    <scope>NUCLEOTIDE SEQUENCE [LARGE SCALE GENOMIC DNA]</scope>
    <source>
        <strain evidence="3 4">H119_p4</strain>
    </source>
</reference>
<protein>
    <recommendedName>
        <fullName evidence="2">NAD-dependent epimerase/dehydratase domain-containing protein</fullName>
    </recommendedName>
</protein>
<feature type="region of interest" description="Disordered" evidence="1">
    <location>
        <begin position="359"/>
        <end position="380"/>
    </location>
</feature>
<dbReference type="GO" id="GO:0005739">
    <property type="term" value="C:mitochondrion"/>
    <property type="evidence" value="ECO:0007669"/>
    <property type="project" value="TreeGrafter"/>
</dbReference>
<dbReference type="Proteomes" id="UP000629468">
    <property type="component" value="Unassembled WGS sequence"/>
</dbReference>
<gene>
    <name evidence="3" type="ORF">Agabi119p4_3025</name>
</gene>
<dbReference type="PANTHER" id="PTHR12126:SF16">
    <property type="entry name" value="MIOREX COMPLEX COMPONENT 2"/>
    <property type="match status" value="1"/>
</dbReference>
<feature type="domain" description="NAD-dependent epimerase/dehydratase" evidence="2">
    <location>
        <begin position="8"/>
        <end position="82"/>
    </location>
</feature>
<dbReference type="GO" id="GO:0044877">
    <property type="term" value="F:protein-containing complex binding"/>
    <property type="evidence" value="ECO:0007669"/>
    <property type="project" value="TreeGrafter"/>
</dbReference>
<dbReference type="AlphaFoldDB" id="A0A8H7F6N6"/>
<evidence type="ECO:0000313" key="4">
    <source>
        <dbReference type="Proteomes" id="UP000629468"/>
    </source>
</evidence>
<organism evidence="3 4">
    <name type="scientific">Agaricus bisporus var. burnettii</name>
    <dbReference type="NCBI Taxonomy" id="192524"/>
    <lineage>
        <taxon>Eukaryota</taxon>
        <taxon>Fungi</taxon>
        <taxon>Dikarya</taxon>
        <taxon>Basidiomycota</taxon>
        <taxon>Agaricomycotina</taxon>
        <taxon>Agaricomycetes</taxon>
        <taxon>Agaricomycetidae</taxon>
        <taxon>Agaricales</taxon>
        <taxon>Agaricineae</taxon>
        <taxon>Agaricaceae</taxon>
        <taxon>Agaricus</taxon>
    </lineage>
</organism>
<dbReference type="InterPro" id="IPR001509">
    <property type="entry name" value="Epimerase_deHydtase"/>
</dbReference>
<dbReference type="InterPro" id="IPR036291">
    <property type="entry name" value="NAD(P)-bd_dom_sf"/>
</dbReference>
<evidence type="ECO:0000259" key="2">
    <source>
        <dbReference type="Pfam" id="PF01370"/>
    </source>
</evidence>
<accession>A0A8H7F6N6</accession>
<proteinExistence type="predicted"/>
<name>A0A8H7F6N6_AGABI</name>
<dbReference type="SUPFAM" id="SSF51735">
    <property type="entry name" value="NAD(P)-binding Rossmann-fold domains"/>
    <property type="match status" value="1"/>
</dbReference>